<reference evidence="1" key="2">
    <citation type="journal article" date="2015" name="Data Brief">
        <title>Shoot transcriptome of the giant reed, Arundo donax.</title>
        <authorList>
            <person name="Barrero R.A."/>
            <person name="Guerrero F.D."/>
            <person name="Moolhuijzen P."/>
            <person name="Goolsby J.A."/>
            <person name="Tidwell J."/>
            <person name="Bellgard S.E."/>
            <person name="Bellgard M.I."/>
        </authorList>
    </citation>
    <scope>NUCLEOTIDE SEQUENCE</scope>
    <source>
        <tissue evidence="1">Shoot tissue taken approximately 20 cm above the soil surface</tissue>
    </source>
</reference>
<organism evidence="1">
    <name type="scientific">Arundo donax</name>
    <name type="common">Giant reed</name>
    <name type="synonym">Donax arundinaceus</name>
    <dbReference type="NCBI Taxonomy" id="35708"/>
    <lineage>
        <taxon>Eukaryota</taxon>
        <taxon>Viridiplantae</taxon>
        <taxon>Streptophyta</taxon>
        <taxon>Embryophyta</taxon>
        <taxon>Tracheophyta</taxon>
        <taxon>Spermatophyta</taxon>
        <taxon>Magnoliopsida</taxon>
        <taxon>Liliopsida</taxon>
        <taxon>Poales</taxon>
        <taxon>Poaceae</taxon>
        <taxon>PACMAD clade</taxon>
        <taxon>Arundinoideae</taxon>
        <taxon>Arundineae</taxon>
        <taxon>Arundo</taxon>
    </lineage>
</organism>
<dbReference type="AlphaFoldDB" id="A0A0A9E4J3"/>
<dbReference type="EMBL" id="GBRH01206988">
    <property type="protein sequence ID" value="JAD90907.1"/>
    <property type="molecule type" value="Transcribed_RNA"/>
</dbReference>
<accession>A0A0A9E4J3</accession>
<protein>
    <submittedName>
        <fullName evidence="1">Uncharacterized protein</fullName>
    </submittedName>
</protein>
<sequence length="54" mass="6115">MRMIDKPQQTVAWKANAFLMVWTLGVTHVLKFLSAYTVSKAQIHALLSKELLEG</sequence>
<reference evidence="1" key="1">
    <citation type="submission" date="2014-09" db="EMBL/GenBank/DDBJ databases">
        <authorList>
            <person name="Magalhaes I.L.F."/>
            <person name="Oliveira U."/>
            <person name="Santos F.R."/>
            <person name="Vidigal T.H.D.A."/>
            <person name="Brescovit A.D."/>
            <person name="Santos A.J."/>
        </authorList>
    </citation>
    <scope>NUCLEOTIDE SEQUENCE</scope>
    <source>
        <tissue evidence="1">Shoot tissue taken approximately 20 cm above the soil surface</tissue>
    </source>
</reference>
<proteinExistence type="predicted"/>
<evidence type="ECO:0000313" key="1">
    <source>
        <dbReference type="EMBL" id="JAD90907.1"/>
    </source>
</evidence>
<name>A0A0A9E4J3_ARUDO</name>